<feature type="transmembrane region" description="Helical" evidence="1">
    <location>
        <begin position="23"/>
        <end position="44"/>
    </location>
</feature>
<dbReference type="PANTHER" id="PTHR11328">
    <property type="entry name" value="MAJOR FACILITATOR SUPERFAMILY DOMAIN-CONTAINING PROTEIN"/>
    <property type="match status" value="1"/>
</dbReference>
<evidence type="ECO:0000313" key="2">
    <source>
        <dbReference type="EMBL" id="EKC72726.1"/>
    </source>
</evidence>
<proteinExistence type="predicted"/>
<reference evidence="2" key="1">
    <citation type="journal article" date="2013" name="Environ. Microbiol.">
        <title>Microbiota from the distal guts of lean and obese adolescents exhibit partial functional redundancy besides clear differences in community structure.</title>
        <authorList>
            <person name="Ferrer M."/>
            <person name="Ruiz A."/>
            <person name="Lanza F."/>
            <person name="Haange S.B."/>
            <person name="Oberbach A."/>
            <person name="Till H."/>
            <person name="Bargiela R."/>
            <person name="Campoy C."/>
            <person name="Segura M.T."/>
            <person name="Richter M."/>
            <person name="von Bergen M."/>
            <person name="Seifert J."/>
            <person name="Suarez A."/>
        </authorList>
    </citation>
    <scope>NUCLEOTIDE SEQUENCE</scope>
</reference>
<dbReference type="EMBL" id="AJWY01004316">
    <property type="protein sequence ID" value="EKC72726.1"/>
    <property type="molecule type" value="Genomic_DNA"/>
</dbReference>
<dbReference type="InterPro" id="IPR036259">
    <property type="entry name" value="MFS_trans_sf"/>
</dbReference>
<keyword evidence="1" id="KW-1133">Transmembrane helix</keyword>
<sequence>MVVPLRWSAAFAVPVSLGTTAKYAWFFISYTLLNGVFYTANNIAYSALTSLITKNSKERVQMGSYRFIFAFSTSLLIQAITVGFVDKCGGDAAAWRTVAIIYAIIGLVVNTISALSVKELPEEELNEGEVKNDNEKYGMVQAFKLLVKNKYYMMICGTYILQQLYGAMIGAGIYYMTWVLKNKNCLDNLHGQ</sequence>
<dbReference type="Gene3D" id="1.20.1250.20">
    <property type="entry name" value="MFS general substrate transporter like domains"/>
    <property type="match status" value="1"/>
</dbReference>
<dbReference type="GO" id="GO:0015293">
    <property type="term" value="F:symporter activity"/>
    <property type="evidence" value="ECO:0007669"/>
    <property type="project" value="InterPro"/>
</dbReference>
<name>K1UMF4_9ZZZZ</name>
<feature type="transmembrane region" description="Helical" evidence="1">
    <location>
        <begin position="151"/>
        <end position="176"/>
    </location>
</feature>
<dbReference type="Pfam" id="PF13347">
    <property type="entry name" value="MFS_2"/>
    <property type="match status" value="1"/>
</dbReference>
<dbReference type="AlphaFoldDB" id="K1UMF4"/>
<feature type="transmembrane region" description="Helical" evidence="1">
    <location>
        <begin position="65"/>
        <end position="85"/>
    </location>
</feature>
<dbReference type="PANTHER" id="PTHR11328:SF24">
    <property type="entry name" value="MAJOR FACILITATOR SUPERFAMILY (MFS) PROFILE DOMAIN-CONTAINING PROTEIN"/>
    <property type="match status" value="1"/>
</dbReference>
<dbReference type="InterPro" id="IPR039672">
    <property type="entry name" value="MFS_2"/>
</dbReference>
<dbReference type="GO" id="GO:0005886">
    <property type="term" value="C:plasma membrane"/>
    <property type="evidence" value="ECO:0007669"/>
    <property type="project" value="TreeGrafter"/>
</dbReference>
<protein>
    <submittedName>
        <fullName evidence="2">Sugar (Glycoside-Pentoside-Hexuronide) transporter</fullName>
    </submittedName>
</protein>
<keyword evidence="1" id="KW-0812">Transmembrane</keyword>
<organism evidence="2">
    <name type="scientific">human gut metagenome</name>
    <dbReference type="NCBI Taxonomy" id="408170"/>
    <lineage>
        <taxon>unclassified sequences</taxon>
        <taxon>metagenomes</taxon>
        <taxon>organismal metagenomes</taxon>
    </lineage>
</organism>
<accession>K1UMF4</accession>
<dbReference type="GO" id="GO:0008643">
    <property type="term" value="P:carbohydrate transport"/>
    <property type="evidence" value="ECO:0007669"/>
    <property type="project" value="InterPro"/>
</dbReference>
<dbReference type="SUPFAM" id="SSF103473">
    <property type="entry name" value="MFS general substrate transporter"/>
    <property type="match status" value="1"/>
</dbReference>
<comment type="caution">
    <text evidence="2">The sequence shown here is derived from an EMBL/GenBank/DDBJ whole genome shotgun (WGS) entry which is preliminary data.</text>
</comment>
<keyword evidence="1" id="KW-0472">Membrane</keyword>
<feature type="transmembrane region" description="Helical" evidence="1">
    <location>
        <begin position="97"/>
        <end position="117"/>
    </location>
</feature>
<gene>
    <name evidence="2" type="ORF">LEA_06588</name>
</gene>
<evidence type="ECO:0000256" key="1">
    <source>
        <dbReference type="SAM" id="Phobius"/>
    </source>
</evidence>